<accession>A0AAN6T4F8</accession>
<gene>
    <name evidence="2" type="ORF">N658DRAFT_233850</name>
</gene>
<keyword evidence="3" id="KW-1185">Reference proteome</keyword>
<name>A0AAN6T4F8_9PEZI</name>
<evidence type="ECO:0000256" key="1">
    <source>
        <dbReference type="SAM" id="MobiDB-lite"/>
    </source>
</evidence>
<evidence type="ECO:0000313" key="3">
    <source>
        <dbReference type="Proteomes" id="UP001305647"/>
    </source>
</evidence>
<dbReference type="EMBL" id="MU863627">
    <property type="protein sequence ID" value="KAK4103871.1"/>
    <property type="molecule type" value="Genomic_DNA"/>
</dbReference>
<feature type="region of interest" description="Disordered" evidence="1">
    <location>
        <begin position="142"/>
        <end position="168"/>
    </location>
</feature>
<dbReference type="AlphaFoldDB" id="A0AAN6T4F8"/>
<proteinExistence type="predicted"/>
<sequence length="217" mass="24165">MHNAQRTTHLHHSSRRRTCIPVNHGEIDQRKDLCRIGYSASIPAAVAVCPVQVPAHLDPVNGICTRGEDSVIVNPAGLSSITDTPRSSCAELQTLQIRFLVHFFISSAEHLPVVLGIPDRKDHSAHCCFGCRAKKASTRETPATRSASFQDGFPETARSEALRPRPSLPPRAAAGGYTYRGRCRLARFGRLRWRHDDRFHCFVSSRFGAILRPPFFD</sequence>
<reference evidence="2" key="1">
    <citation type="journal article" date="2023" name="Mol. Phylogenet. Evol.">
        <title>Genome-scale phylogeny and comparative genomics of the fungal order Sordariales.</title>
        <authorList>
            <person name="Hensen N."/>
            <person name="Bonometti L."/>
            <person name="Westerberg I."/>
            <person name="Brannstrom I.O."/>
            <person name="Guillou S."/>
            <person name="Cros-Aarteil S."/>
            <person name="Calhoun S."/>
            <person name="Haridas S."/>
            <person name="Kuo A."/>
            <person name="Mondo S."/>
            <person name="Pangilinan J."/>
            <person name="Riley R."/>
            <person name="LaButti K."/>
            <person name="Andreopoulos B."/>
            <person name="Lipzen A."/>
            <person name="Chen C."/>
            <person name="Yan M."/>
            <person name="Daum C."/>
            <person name="Ng V."/>
            <person name="Clum A."/>
            <person name="Steindorff A."/>
            <person name="Ohm R.A."/>
            <person name="Martin F."/>
            <person name="Silar P."/>
            <person name="Natvig D.O."/>
            <person name="Lalanne C."/>
            <person name="Gautier V."/>
            <person name="Ament-Velasquez S.L."/>
            <person name="Kruys A."/>
            <person name="Hutchinson M.I."/>
            <person name="Powell A.J."/>
            <person name="Barry K."/>
            <person name="Miller A.N."/>
            <person name="Grigoriev I.V."/>
            <person name="Debuchy R."/>
            <person name="Gladieux P."/>
            <person name="Hiltunen Thoren M."/>
            <person name="Johannesson H."/>
        </authorList>
    </citation>
    <scope>NUCLEOTIDE SEQUENCE</scope>
    <source>
        <strain evidence="2">CBS 757.83</strain>
    </source>
</reference>
<protein>
    <submittedName>
        <fullName evidence="2">Uncharacterized protein</fullName>
    </submittedName>
</protein>
<organism evidence="2 3">
    <name type="scientific">Parathielavia hyrcaniae</name>
    <dbReference type="NCBI Taxonomy" id="113614"/>
    <lineage>
        <taxon>Eukaryota</taxon>
        <taxon>Fungi</taxon>
        <taxon>Dikarya</taxon>
        <taxon>Ascomycota</taxon>
        <taxon>Pezizomycotina</taxon>
        <taxon>Sordariomycetes</taxon>
        <taxon>Sordariomycetidae</taxon>
        <taxon>Sordariales</taxon>
        <taxon>Chaetomiaceae</taxon>
        <taxon>Parathielavia</taxon>
    </lineage>
</organism>
<reference evidence="2" key="2">
    <citation type="submission" date="2023-05" db="EMBL/GenBank/DDBJ databases">
        <authorList>
            <consortium name="Lawrence Berkeley National Laboratory"/>
            <person name="Steindorff A."/>
            <person name="Hensen N."/>
            <person name="Bonometti L."/>
            <person name="Westerberg I."/>
            <person name="Brannstrom I.O."/>
            <person name="Guillou S."/>
            <person name="Cros-Aarteil S."/>
            <person name="Calhoun S."/>
            <person name="Haridas S."/>
            <person name="Kuo A."/>
            <person name="Mondo S."/>
            <person name="Pangilinan J."/>
            <person name="Riley R."/>
            <person name="Labutti K."/>
            <person name="Andreopoulos B."/>
            <person name="Lipzen A."/>
            <person name="Chen C."/>
            <person name="Yanf M."/>
            <person name="Daum C."/>
            <person name="Ng V."/>
            <person name="Clum A."/>
            <person name="Ohm R."/>
            <person name="Martin F."/>
            <person name="Silar P."/>
            <person name="Natvig D."/>
            <person name="Lalanne C."/>
            <person name="Gautier V."/>
            <person name="Ament-Velasquez S.L."/>
            <person name="Kruys A."/>
            <person name="Hutchinson M.I."/>
            <person name="Powell A.J."/>
            <person name="Barry K."/>
            <person name="Miller A.N."/>
            <person name="Grigoriev I.V."/>
            <person name="Debuchy R."/>
            <person name="Gladieux P."/>
            <person name="Thoren M.H."/>
            <person name="Johannesson H."/>
        </authorList>
    </citation>
    <scope>NUCLEOTIDE SEQUENCE</scope>
    <source>
        <strain evidence="2">CBS 757.83</strain>
    </source>
</reference>
<dbReference type="Proteomes" id="UP001305647">
    <property type="component" value="Unassembled WGS sequence"/>
</dbReference>
<evidence type="ECO:0000313" key="2">
    <source>
        <dbReference type="EMBL" id="KAK4103871.1"/>
    </source>
</evidence>
<comment type="caution">
    <text evidence="2">The sequence shown here is derived from an EMBL/GenBank/DDBJ whole genome shotgun (WGS) entry which is preliminary data.</text>
</comment>